<evidence type="ECO:0000256" key="2">
    <source>
        <dbReference type="ARBA" id="ARBA00022692"/>
    </source>
</evidence>
<dbReference type="PROSITE" id="PS50929">
    <property type="entry name" value="ABC_TM1F"/>
    <property type="match status" value="1"/>
</dbReference>
<dbReference type="InterPro" id="IPR039421">
    <property type="entry name" value="Type_1_exporter"/>
</dbReference>
<name>A0A326UAQ3_THEHA</name>
<evidence type="ECO:0000259" key="8">
    <source>
        <dbReference type="PROSITE" id="PS50893"/>
    </source>
</evidence>
<feature type="transmembrane region" description="Helical" evidence="7">
    <location>
        <begin position="57"/>
        <end position="79"/>
    </location>
</feature>
<dbReference type="SUPFAM" id="SSF52540">
    <property type="entry name" value="P-loop containing nucleoside triphosphate hydrolases"/>
    <property type="match status" value="1"/>
</dbReference>
<dbReference type="EMBL" id="QKUF01000002">
    <property type="protein sequence ID" value="PZW34220.1"/>
    <property type="molecule type" value="Genomic_DNA"/>
</dbReference>
<dbReference type="Gene3D" id="3.40.50.300">
    <property type="entry name" value="P-loop containing nucleotide triphosphate hydrolases"/>
    <property type="match status" value="1"/>
</dbReference>
<reference evidence="10 11" key="1">
    <citation type="submission" date="2018-06" db="EMBL/GenBank/DDBJ databases">
        <title>Genomic Encyclopedia of Archaeal and Bacterial Type Strains, Phase II (KMG-II): from individual species to whole genera.</title>
        <authorList>
            <person name="Goeker M."/>
        </authorList>
    </citation>
    <scope>NUCLEOTIDE SEQUENCE [LARGE SCALE GENOMIC DNA]</scope>
    <source>
        <strain evidence="10 11">ATCC BAA-1881</strain>
    </source>
</reference>
<comment type="subcellular location">
    <subcellularLocation>
        <location evidence="1">Cell membrane</location>
        <topology evidence="1">Multi-pass membrane protein</topology>
    </subcellularLocation>
</comment>
<dbReference type="SUPFAM" id="SSF90123">
    <property type="entry name" value="ABC transporter transmembrane region"/>
    <property type="match status" value="1"/>
</dbReference>
<keyword evidence="4 10" id="KW-0067">ATP-binding</keyword>
<sequence>MRKPLWYIWQLIRYRPGLYFGSALINNGLYYLLPLISGLMLQQLFDTLAQKTANAGPIWISLLVLTAIAVGRFGTVYIANMWQATQNFIFEALLRKNIFVQLFRLPAVQALPSSSGEAITRLRDDINWVIDFARWISDPIGQLITVVIGLGILLSTSPLITVVTFLPLLVFFVLAKRLSAHLQKVRQAHQKATGDVSQTLQDIFAAAPLLKVYGSEQAIARHLQKVNDTRRKALLQDTILGQLLSTIVAQMSDIGVALVLIAIALLGPNEHIGIGDLALFISYMSWFSKILGLSGGWTSRYARMKVSLNRLLDFWQNKPDDTLVEHVPTYLQEELPPCTYPARQETDRLEELVVQDLSYHYANGAGIEHINFSVRRGSFTVITGRVGAGKTTLLRSLLGLLPQDQGQLFWNGKRIEDPQSFFGPPRCAYTPQIPHLFSLSLKDNILLGLPETAVDMGKILHDAVLEQDVIQFERQIDTLIGARARNLSGGQLQRTAVARMLARDAELLALDDLSSSLDGATEQLLLQRLRANPDRTCLVVSHRPAVLRAADTIIVLKQGTIDAIGTLDNLLQTNEEIQAIWAREQEKESIEFATAQKQQEKD</sequence>
<dbReference type="InterPro" id="IPR011527">
    <property type="entry name" value="ABC1_TM_dom"/>
</dbReference>
<evidence type="ECO:0000313" key="10">
    <source>
        <dbReference type="EMBL" id="PZW34220.1"/>
    </source>
</evidence>
<proteinExistence type="predicted"/>
<evidence type="ECO:0000259" key="9">
    <source>
        <dbReference type="PROSITE" id="PS50929"/>
    </source>
</evidence>
<dbReference type="InterPro" id="IPR003439">
    <property type="entry name" value="ABC_transporter-like_ATP-bd"/>
</dbReference>
<evidence type="ECO:0000256" key="1">
    <source>
        <dbReference type="ARBA" id="ARBA00004651"/>
    </source>
</evidence>
<dbReference type="CDD" id="cd07346">
    <property type="entry name" value="ABC_6TM_exporters"/>
    <property type="match status" value="1"/>
</dbReference>
<evidence type="ECO:0000313" key="11">
    <source>
        <dbReference type="Proteomes" id="UP000248806"/>
    </source>
</evidence>
<evidence type="ECO:0000256" key="7">
    <source>
        <dbReference type="SAM" id="Phobius"/>
    </source>
</evidence>
<keyword evidence="2 7" id="KW-0812">Transmembrane</keyword>
<dbReference type="Pfam" id="PF00005">
    <property type="entry name" value="ABC_tran"/>
    <property type="match status" value="1"/>
</dbReference>
<feature type="transmembrane region" description="Helical" evidence="7">
    <location>
        <begin position="143"/>
        <end position="174"/>
    </location>
</feature>
<dbReference type="Gene3D" id="1.20.1560.10">
    <property type="entry name" value="ABC transporter type 1, transmembrane domain"/>
    <property type="match status" value="1"/>
</dbReference>
<dbReference type="RefSeq" id="WP_111319599.1">
    <property type="nucleotide sequence ID" value="NZ_BIFX01000001.1"/>
</dbReference>
<feature type="transmembrane region" description="Helical" evidence="7">
    <location>
        <begin position="28"/>
        <end position="45"/>
    </location>
</feature>
<keyword evidence="6 7" id="KW-0472">Membrane</keyword>
<dbReference type="PROSITE" id="PS50893">
    <property type="entry name" value="ABC_TRANSPORTER_2"/>
    <property type="match status" value="1"/>
</dbReference>
<evidence type="ECO:0000256" key="6">
    <source>
        <dbReference type="ARBA" id="ARBA00023136"/>
    </source>
</evidence>
<keyword evidence="3" id="KW-0547">Nucleotide-binding</keyword>
<dbReference type="PANTHER" id="PTHR24221">
    <property type="entry name" value="ATP-BINDING CASSETTE SUB-FAMILY B"/>
    <property type="match status" value="1"/>
</dbReference>
<dbReference type="GO" id="GO:0016887">
    <property type="term" value="F:ATP hydrolysis activity"/>
    <property type="evidence" value="ECO:0007669"/>
    <property type="project" value="InterPro"/>
</dbReference>
<dbReference type="AlphaFoldDB" id="A0A326UAQ3"/>
<gene>
    <name evidence="10" type="ORF">EI42_01057</name>
</gene>
<accession>A0A326UAQ3</accession>
<dbReference type="OrthoDB" id="9769115at2"/>
<dbReference type="GO" id="GO:0005524">
    <property type="term" value="F:ATP binding"/>
    <property type="evidence" value="ECO:0007669"/>
    <property type="project" value="UniProtKB-KW"/>
</dbReference>
<evidence type="ECO:0000256" key="5">
    <source>
        <dbReference type="ARBA" id="ARBA00022989"/>
    </source>
</evidence>
<evidence type="ECO:0000256" key="4">
    <source>
        <dbReference type="ARBA" id="ARBA00022840"/>
    </source>
</evidence>
<keyword evidence="5 7" id="KW-1133">Transmembrane helix</keyword>
<dbReference type="GO" id="GO:0140359">
    <property type="term" value="F:ABC-type transporter activity"/>
    <property type="evidence" value="ECO:0007669"/>
    <property type="project" value="InterPro"/>
</dbReference>
<dbReference type="Proteomes" id="UP000248806">
    <property type="component" value="Unassembled WGS sequence"/>
</dbReference>
<dbReference type="PANTHER" id="PTHR24221:SF423">
    <property type="entry name" value="ABC TRANSPORTER"/>
    <property type="match status" value="1"/>
</dbReference>
<feature type="domain" description="ABC transporter" evidence="8">
    <location>
        <begin position="352"/>
        <end position="583"/>
    </location>
</feature>
<organism evidence="10 11">
    <name type="scientific">Thermosporothrix hazakensis</name>
    <dbReference type="NCBI Taxonomy" id="644383"/>
    <lineage>
        <taxon>Bacteria</taxon>
        <taxon>Bacillati</taxon>
        <taxon>Chloroflexota</taxon>
        <taxon>Ktedonobacteria</taxon>
        <taxon>Ktedonobacterales</taxon>
        <taxon>Thermosporotrichaceae</taxon>
        <taxon>Thermosporothrix</taxon>
    </lineage>
</organism>
<keyword evidence="11" id="KW-1185">Reference proteome</keyword>
<dbReference type="CDD" id="cd03228">
    <property type="entry name" value="ABCC_MRP_Like"/>
    <property type="match status" value="1"/>
</dbReference>
<dbReference type="InterPro" id="IPR036640">
    <property type="entry name" value="ABC1_TM_sf"/>
</dbReference>
<dbReference type="InterPro" id="IPR003593">
    <property type="entry name" value="AAA+_ATPase"/>
</dbReference>
<feature type="domain" description="ABC transmembrane type-1" evidence="9">
    <location>
        <begin position="18"/>
        <end position="303"/>
    </location>
</feature>
<evidence type="ECO:0000256" key="3">
    <source>
        <dbReference type="ARBA" id="ARBA00022741"/>
    </source>
</evidence>
<dbReference type="Pfam" id="PF00664">
    <property type="entry name" value="ABC_membrane"/>
    <property type="match status" value="1"/>
</dbReference>
<dbReference type="SMART" id="SM00382">
    <property type="entry name" value="AAA"/>
    <property type="match status" value="1"/>
</dbReference>
<protein>
    <submittedName>
        <fullName evidence="10">ATP-binding cassette subfamily B protein</fullName>
    </submittedName>
</protein>
<dbReference type="GO" id="GO:0005886">
    <property type="term" value="C:plasma membrane"/>
    <property type="evidence" value="ECO:0007669"/>
    <property type="project" value="UniProtKB-SubCell"/>
</dbReference>
<dbReference type="InterPro" id="IPR027417">
    <property type="entry name" value="P-loop_NTPase"/>
</dbReference>
<comment type="caution">
    <text evidence="10">The sequence shown here is derived from an EMBL/GenBank/DDBJ whole genome shotgun (WGS) entry which is preliminary data.</text>
</comment>